<sequence>FVGEREVYEREHIYQKGLTISDLIRLLRDCIADKEDMIIADSADPGAIQEICNYGFNVFACNKFPGSVNHGIDIVRTMNIHILAGSENLQKEKRGYKWKQDAQGKQMNDPLKFRDHLMDAERYAICKVKRLIEAGITFAEDESEEAGEQIRYGKPEEPKEPVISEVTNEDILGDNMWE</sequence>
<evidence type="ECO:0000313" key="3">
    <source>
        <dbReference type="EMBL" id="GAG45567.1"/>
    </source>
</evidence>
<proteinExistence type="predicted"/>
<dbReference type="Gene3D" id="3.30.420.280">
    <property type="match status" value="1"/>
</dbReference>
<protein>
    <recommendedName>
        <fullName evidence="2">Phage terminase large subunit C-terminal domain-containing protein</fullName>
    </recommendedName>
</protein>
<accession>X0YE94</accession>
<dbReference type="InterPro" id="IPR035413">
    <property type="entry name" value="Terminase_L_C"/>
</dbReference>
<reference evidence="3" key="1">
    <citation type="journal article" date="2014" name="Front. Microbiol.">
        <title>High frequency of phylogenetically diverse reductive dehalogenase-homologous genes in deep subseafloor sedimentary metagenomes.</title>
        <authorList>
            <person name="Kawai M."/>
            <person name="Futagami T."/>
            <person name="Toyoda A."/>
            <person name="Takaki Y."/>
            <person name="Nishi S."/>
            <person name="Hori S."/>
            <person name="Arai W."/>
            <person name="Tsubouchi T."/>
            <person name="Morono Y."/>
            <person name="Uchiyama I."/>
            <person name="Ito T."/>
            <person name="Fujiyama A."/>
            <person name="Inagaki F."/>
            <person name="Takami H."/>
        </authorList>
    </citation>
    <scope>NUCLEOTIDE SEQUENCE</scope>
    <source>
        <strain evidence="3">Expedition CK06-06</strain>
    </source>
</reference>
<feature type="region of interest" description="Disordered" evidence="1">
    <location>
        <begin position="143"/>
        <end position="178"/>
    </location>
</feature>
<comment type="caution">
    <text evidence="3">The sequence shown here is derived from an EMBL/GenBank/DDBJ whole genome shotgun (WGS) entry which is preliminary data.</text>
</comment>
<evidence type="ECO:0000256" key="1">
    <source>
        <dbReference type="SAM" id="MobiDB-lite"/>
    </source>
</evidence>
<name>X0YE94_9ZZZZ</name>
<feature type="non-terminal residue" evidence="3">
    <location>
        <position position="1"/>
    </location>
</feature>
<organism evidence="3">
    <name type="scientific">marine sediment metagenome</name>
    <dbReference type="NCBI Taxonomy" id="412755"/>
    <lineage>
        <taxon>unclassified sequences</taxon>
        <taxon>metagenomes</taxon>
        <taxon>ecological metagenomes</taxon>
    </lineage>
</organism>
<dbReference type="EMBL" id="BARS01055427">
    <property type="protein sequence ID" value="GAG45567.1"/>
    <property type="molecule type" value="Genomic_DNA"/>
</dbReference>
<feature type="compositionally biased region" description="Basic and acidic residues" evidence="1">
    <location>
        <begin position="151"/>
        <end position="162"/>
    </location>
</feature>
<feature type="compositionally biased region" description="Acidic residues" evidence="1">
    <location>
        <begin position="167"/>
        <end position="178"/>
    </location>
</feature>
<dbReference type="PANTHER" id="PTHR39184:SF1">
    <property type="entry name" value="PBSX PHAGE TERMINASE LARGE SUBUNIT"/>
    <property type="match status" value="1"/>
</dbReference>
<dbReference type="PANTHER" id="PTHR39184">
    <property type="match status" value="1"/>
</dbReference>
<gene>
    <name evidence="3" type="ORF">S01H1_81834</name>
</gene>
<feature type="domain" description="Phage terminase large subunit C-terminal" evidence="2">
    <location>
        <begin position="7"/>
        <end position="125"/>
    </location>
</feature>
<dbReference type="AlphaFoldDB" id="X0YE94"/>
<dbReference type="InterPro" id="IPR052380">
    <property type="entry name" value="Viral_DNA_packaging_terminase"/>
</dbReference>
<evidence type="ECO:0000259" key="2">
    <source>
        <dbReference type="Pfam" id="PF17288"/>
    </source>
</evidence>
<dbReference type="Pfam" id="PF17288">
    <property type="entry name" value="Terminase_3C"/>
    <property type="match status" value="1"/>
</dbReference>